<proteinExistence type="predicted"/>
<feature type="region of interest" description="Disordered" evidence="1">
    <location>
        <begin position="136"/>
        <end position="195"/>
    </location>
</feature>
<feature type="compositionally biased region" description="Acidic residues" evidence="1">
    <location>
        <begin position="136"/>
        <end position="151"/>
    </location>
</feature>
<gene>
    <name evidence="2" type="primary">Acey_s0219.g2445</name>
    <name evidence="2" type="ORF">Y032_0219g2445</name>
</gene>
<accession>A0A016SJH8</accession>
<dbReference type="EMBL" id="JARK01001555">
    <property type="protein sequence ID" value="EYB90464.1"/>
    <property type="molecule type" value="Genomic_DNA"/>
</dbReference>
<dbReference type="Proteomes" id="UP000024635">
    <property type="component" value="Unassembled WGS sequence"/>
</dbReference>
<keyword evidence="3" id="KW-1185">Reference proteome</keyword>
<organism evidence="2 3">
    <name type="scientific">Ancylostoma ceylanicum</name>
    <dbReference type="NCBI Taxonomy" id="53326"/>
    <lineage>
        <taxon>Eukaryota</taxon>
        <taxon>Metazoa</taxon>
        <taxon>Ecdysozoa</taxon>
        <taxon>Nematoda</taxon>
        <taxon>Chromadorea</taxon>
        <taxon>Rhabditida</taxon>
        <taxon>Rhabditina</taxon>
        <taxon>Rhabditomorpha</taxon>
        <taxon>Strongyloidea</taxon>
        <taxon>Ancylostomatidae</taxon>
        <taxon>Ancylostomatinae</taxon>
        <taxon>Ancylostoma</taxon>
    </lineage>
</organism>
<feature type="compositionally biased region" description="Basic and acidic residues" evidence="1">
    <location>
        <begin position="152"/>
        <end position="164"/>
    </location>
</feature>
<comment type="caution">
    <text evidence="2">The sequence shown here is derived from an EMBL/GenBank/DDBJ whole genome shotgun (WGS) entry which is preliminary data.</text>
</comment>
<dbReference type="AlphaFoldDB" id="A0A016SJH8"/>
<dbReference type="OrthoDB" id="10455818at2759"/>
<evidence type="ECO:0000256" key="1">
    <source>
        <dbReference type="SAM" id="MobiDB-lite"/>
    </source>
</evidence>
<evidence type="ECO:0000313" key="3">
    <source>
        <dbReference type="Proteomes" id="UP000024635"/>
    </source>
</evidence>
<protein>
    <submittedName>
        <fullName evidence="2">Uncharacterized protein</fullName>
    </submittedName>
</protein>
<evidence type="ECO:0000313" key="2">
    <source>
        <dbReference type="EMBL" id="EYB90464.1"/>
    </source>
</evidence>
<sequence length="195" mass="21738">MEHRLKFISDVEGCAQCRRFRPLNGQTKIRYTPLKNGCLQAFVMCPSQTPNDIYQVLGYTRMGGVVMLARGVGGGVPLECNGRREWIGVSWNGTEKVTVYDVKCEIYIPPPTTTTAAPTPAPIRFLRGKVWSDYEPEPLLESGNEMEESEEGEHSEAELEESREGAQSVEESGEGAHSEAELEESVEKEHSKEED</sequence>
<feature type="compositionally biased region" description="Basic and acidic residues" evidence="1">
    <location>
        <begin position="174"/>
        <end position="195"/>
    </location>
</feature>
<reference evidence="3" key="1">
    <citation type="journal article" date="2015" name="Nat. Genet.">
        <title>The genome and transcriptome of the zoonotic hookworm Ancylostoma ceylanicum identify infection-specific gene families.</title>
        <authorList>
            <person name="Schwarz E.M."/>
            <person name="Hu Y."/>
            <person name="Antoshechkin I."/>
            <person name="Miller M.M."/>
            <person name="Sternberg P.W."/>
            <person name="Aroian R.V."/>
        </authorList>
    </citation>
    <scope>NUCLEOTIDE SEQUENCE</scope>
    <source>
        <strain evidence="3">HY135</strain>
    </source>
</reference>
<name>A0A016SJH8_9BILA</name>